<evidence type="ECO:0000313" key="3">
    <source>
        <dbReference type="WBParaSite" id="HPLM_0001799801-mRNA-1"/>
    </source>
</evidence>
<gene>
    <name evidence="1" type="ORF">HPLM_LOCUS17990</name>
</gene>
<proteinExistence type="predicted"/>
<sequence length="33" mass="3780">MCGPPSPFAVKCQQLDSRSSFQRWAVSWKPVKQ</sequence>
<accession>A0A0N4X123</accession>
<dbReference type="EMBL" id="UZAF01020270">
    <property type="protein sequence ID" value="VDO68176.1"/>
    <property type="molecule type" value="Genomic_DNA"/>
</dbReference>
<evidence type="ECO:0000313" key="2">
    <source>
        <dbReference type="Proteomes" id="UP000268014"/>
    </source>
</evidence>
<organism evidence="3">
    <name type="scientific">Haemonchus placei</name>
    <name type="common">Barber's pole worm</name>
    <dbReference type="NCBI Taxonomy" id="6290"/>
    <lineage>
        <taxon>Eukaryota</taxon>
        <taxon>Metazoa</taxon>
        <taxon>Ecdysozoa</taxon>
        <taxon>Nematoda</taxon>
        <taxon>Chromadorea</taxon>
        <taxon>Rhabditida</taxon>
        <taxon>Rhabditina</taxon>
        <taxon>Rhabditomorpha</taxon>
        <taxon>Strongyloidea</taxon>
        <taxon>Trichostrongylidae</taxon>
        <taxon>Haemonchus</taxon>
    </lineage>
</organism>
<reference evidence="1 2" key="2">
    <citation type="submission" date="2018-11" db="EMBL/GenBank/DDBJ databases">
        <authorList>
            <consortium name="Pathogen Informatics"/>
        </authorList>
    </citation>
    <scope>NUCLEOTIDE SEQUENCE [LARGE SCALE GENOMIC DNA]</scope>
    <source>
        <strain evidence="1 2">MHpl1</strain>
    </source>
</reference>
<dbReference type="AlphaFoldDB" id="A0A0N4X123"/>
<name>A0A0N4X123_HAEPC</name>
<dbReference type="Proteomes" id="UP000268014">
    <property type="component" value="Unassembled WGS sequence"/>
</dbReference>
<reference evidence="3" key="1">
    <citation type="submission" date="2017-02" db="UniProtKB">
        <authorList>
            <consortium name="WormBaseParasite"/>
        </authorList>
    </citation>
    <scope>IDENTIFICATION</scope>
</reference>
<keyword evidence="2" id="KW-1185">Reference proteome</keyword>
<dbReference type="WBParaSite" id="HPLM_0001799801-mRNA-1">
    <property type="protein sequence ID" value="HPLM_0001799801-mRNA-1"/>
    <property type="gene ID" value="HPLM_0001799801"/>
</dbReference>
<protein>
    <submittedName>
        <fullName evidence="1 3">Uncharacterized protein</fullName>
    </submittedName>
</protein>
<evidence type="ECO:0000313" key="1">
    <source>
        <dbReference type="EMBL" id="VDO68176.1"/>
    </source>
</evidence>